<proteinExistence type="predicted"/>
<dbReference type="Proteomes" id="UP000305921">
    <property type="component" value="Unassembled WGS sequence"/>
</dbReference>
<dbReference type="OrthoDB" id="5196645at2"/>
<keyword evidence="2" id="KW-0540">Nuclease</keyword>
<feature type="domain" description="GmrSD restriction endonucleases C-terminal" evidence="1">
    <location>
        <begin position="41"/>
        <end position="178"/>
    </location>
</feature>
<gene>
    <name evidence="2" type="ORF">FEF34_38415</name>
</gene>
<sequence length="202" mass="21432">MALGELTVKGPAPMTGYDREKLFGPAWSDSTTAPGGGNSCDTRNDVLRRDLHSIRYKAASRCVIAAGVLDDPYTGEQISFVRGPQSSKIQVDHVVALGASWRTGAAGLTQEQRRALGNDPLNLITSAGPVNAAKSDADAAGWLPPSKSFHCPYVARQIAVKAKYRLWVTAAEQAAMSRVLAECPDEPLPTDTSKDVALPGLT</sequence>
<evidence type="ECO:0000313" key="2">
    <source>
        <dbReference type="EMBL" id="TLQ39478.1"/>
    </source>
</evidence>
<evidence type="ECO:0000313" key="3">
    <source>
        <dbReference type="Proteomes" id="UP000305921"/>
    </source>
</evidence>
<dbReference type="Pfam" id="PF07510">
    <property type="entry name" value="GmrSD_C"/>
    <property type="match status" value="1"/>
</dbReference>
<dbReference type="EMBL" id="VAWE01000002">
    <property type="protein sequence ID" value="TLQ39478.1"/>
    <property type="molecule type" value="Genomic_DNA"/>
</dbReference>
<accession>A0A5R9DUP8</accession>
<name>A0A5R9DUP8_9ACTN</name>
<dbReference type="AlphaFoldDB" id="A0A5R9DUP8"/>
<organism evidence="2 3">
    <name type="scientific">Streptomyces marianii</name>
    <dbReference type="NCBI Taxonomy" id="1817406"/>
    <lineage>
        <taxon>Bacteria</taxon>
        <taxon>Bacillati</taxon>
        <taxon>Actinomycetota</taxon>
        <taxon>Actinomycetes</taxon>
        <taxon>Kitasatosporales</taxon>
        <taxon>Streptomycetaceae</taxon>
        <taxon>Streptomyces</taxon>
    </lineage>
</organism>
<keyword evidence="3" id="KW-1185">Reference proteome</keyword>
<protein>
    <submittedName>
        <fullName evidence="2">HNH endonuclease</fullName>
    </submittedName>
</protein>
<dbReference type="GO" id="GO:0004519">
    <property type="term" value="F:endonuclease activity"/>
    <property type="evidence" value="ECO:0007669"/>
    <property type="project" value="UniProtKB-KW"/>
</dbReference>
<comment type="caution">
    <text evidence="2">The sequence shown here is derived from an EMBL/GenBank/DDBJ whole genome shotgun (WGS) entry which is preliminary data.</text>
</comment>
<dbReference type="PANTHER" id="PTHR24094">
    <property type="entry name" value="SECRETED PROTEIN"/>
    <property type="match status" value="1"/>
</dbReference>
<dbReference type="PANTHER" id="PTHR24094:SF15">
    <property type="entry name" value="AMP-DEPENDENT SYNTHETASE_LIGASE DOMAIN-CONTAINING PROTEIN-RELATED"/>
    <property type="match status" value="1"/>
</dbReference>
<keyword evidence="2" id="KW-0255">Endonuclease</keyword>
<reference evidence="2 3" key="1">
    <citation type="submission" date="2019-05" db="EMBL/GenBank/DDBJ databases">
        <title>Streptomyces marianii sp. nov., a novel marine actinomycete from southern coast of India.</title>
        <authorList>
            <person name="Iniyan A.M."/>
            <person name="Wink J."/>
            <person name="Ramprasad E."/>
            <person name="Ramana C.V."/>
            <person name="Bunk B."/>
            <person name="Sproer C."/>
            <person name="Joseph F.-J.R.S."/>
            <person name="Vincent S.G.P."/>
        </authorList>
    </citation>
    <scope>NUCLEOTIDE SEQUENCE [LARGE SCALE GENOMIC DNA]</scope>
    <source>
        <strain evidence="2 3">ICN19</strain>
    </source>
</reference>
<dbReference type="InterPro" id="IPR011089">
    <property type="entry name" value="GmrSD_C"/>
</dbReference>
<keyword evidence="2" id="KW-0378">Hydrolase</keyword>
<evidence type="ECO:0000259" key="1">
    <source>
        <dbReference type="Pfam" id="PF07510"/>
    </source>
</evidence>